<comment type="caution">
    <text evidence="2">The sequence shown here is derived from an EMBL/GenBank/DDBJ whole genome shotgun (WGS) entry which is preliminary data.</text>
</comment>
<name>A6NUH4_9FIRM</name>
<keyword evidence="3" id="KW-1185">Reference proteome</keyword>
<dbReference type="Proteomes" id="UP000003639">
    <property type="component" value="Unassembled WGS sequence"/>
</dbReference>
<proteinExistence type="predicted"/>
<dbReference type="AlphaFoldDB" id="A6NUH4"/>
<keyword evidence="1" id="KW-1133">Transmembrane helix</keyword>
<evidence type="ECO:0000313" key="2">
    <source>
        <dbReference type="EMBL" id="EDN00025.1"/>
    </source>
</evidence>
<accession>A6NUH4</accession>
<gene>
    <name evidence="2" type="ORF">BACCAP_01856</name>
</gene>
<evidence type="ECO:0000256" key="1">
    <source>
        <dbReference type="SAM" id="Phobius"/>
    </source>
</evidence>
<dbReference type="STRING" id="411467.BACCAP_01856"/>
<reference evidence="2 3" key="1">
    <citation type="submission" date="2007-04" db="EMBL/GenBank/DDBJ databases">
        <authorList>
            <person name="Fulton L."/>
            <person name="Clifton S."/>
            <person name="Fulton B."/>
            <person name="Xu J."/>
            <person name="Minx P."/>
            <person name="Pepin K.H."/>
            <person name="Johnson M."/>
            <person name="Thiruvilangam P."/>
            <person name="Bhonagiri V."/>
            <person name="Nash W.E."/>
            <person name="Mardis E.R."/>
            <person name="Wilson R.K."/>
        </authorList>
    </citation>
    <scope>NUCLEOTIDE SEQUENCE [LARGE SCALE GENOMIC DNA]</scope>
    <source>
        <strain evidence="2 3">ATCC 29799</strain>
    </source>
</reference>
<organism evidence="2 3">
    <name type="scientific">Pseudoflavonifractor capillosus ATCC 29799</name>
    <dbReference type="NCBI Taxonomy" id="411467"/>
    <lineage>
        <taxon>Bacteria</taxon>
        <taxon>Bacillati</taxon>
        <taxon>Bacillota</taxon>
        <taxon>Clostridia</taxon>
        <taxon>Eubacteriales</taxon>
        <taxon>Oscillospiraceae</taxon>
        <taxon>Pseudoflavonifractor</taxon>
    </lineage>
</organism>
<feature type="transmembrane region" description="Helical" evidence="1">
    <location>
        <begin position="54"/>
        <end position="80"/>
    </location>
</feature>
<keyword evidence="1" id="KW-0472">Membrane</keyword>
<protein>
    <submittedName>
        <fullName evidence="2">Uncharacterized protein</fullName>
    </submittedName>
</protein>
<sequence>MVGIVQPKADPWCCLHFTKYKFNVYRKKYIRSGRDSAVVGIVGKSKSLDFLKMLIFWSLVRNSVVLAVYLLFSVACFFTVHEH</sequence>
<dbReference type="EMBL" id="AAXG02000012">
    <property type="protein sequence ID" value="EDN00025.1"/>
    <property type="molecule type" value="Genomic_DNA"/>
</dbReference>
<reference evidence="2 3" key="2">
    <citation type="submission" date="2007-06" db="EMBL/GenBank/DDBJ databases">
        <title>Draft genome sequence of Pseudoflavonifractor capillosus ATCC 29799.</title>
        <authorList>
            <person name="Sudarsanam P."/>
            <person name="Ley R."/>
            <person name="Guruge J."/>
            <person name="Turnbaugh P.J."/>
            <person name="Mahowald M."/>
            <person name="Liep D."/>
            <person name="Gordon J."/>
        </authorList>
    </citation>
    <scope>NUCLEOTIDE SEQUENCE [LARGE SCALE GENOMIC DNA]</scope>
    <source>
        <strain evidence="2 3">ATCC 29799</strain>
    </source>
</reference>
<dbReference type="eggNOG" id="ENOG503399E">
    <property type="taxonomic scope" value="Bacteria"/>
</dbReference>
<evidence type="ECO:0000313" key="3">
    <source>
        <dbReference type="Proteomes" id="UP000003639"/>
    </source>
</evidence>
<keyword evidence="1" id="KW-0812">Transmembrane</keyword>